<dbReference type="Proteomes" id="UP000537141">
    <property type="component" value="Unassembled WGS sequence"/>
</dbReference>
<feature type="region of interest" description="Disordered" evidence="1">
    <location>
        <begin position="16"/>
        <end position="37"/>
    </location>
</feature>
<gene>
    <name evidence="2" type="ORF">HNQ55_000770</name>
</gene>
<keyword evidence="3" id="KW-1185">Reference proteome</keyword>
<evidence type="ECO:0000313" key="2">
    <source>
        <dbReference type="EMBL" id="MBB6542283.1"/>
    </source>
</evidence>
<dbReference type="EMBL" id="JACHHU010000004">
    <property type="protein sequence ID" value="MBB6542283.1"/>
    <property type="molecule type" value="Genomic_DNA"/>
</dbReference>
<evidence type="ECO:0000313" key="3">
    <source>
        <dbReference type="Proteomes" id="UP000537141"/>
    </source>
</evidence>
<organism evidence="2 3">
    <name type="scientific">Thalassotalea piscium</name>
    <dbReference type="NCBI Taxonomy" id="1230533"/>
    <lineage>
        <taxon>Bacteria</taxon>
        <taxon>Pseudomonadati</taxon>
        <taxon>Pseudomonadota</taxon>
        <taxon>Gammaproteobacteria</taxon>
        <taxon>Alteromonadales</taxon>
        <taxon>Colwelliaceae</taxon>
        <taxon>Thalassotalea</taxon>
    </lineage>
</organism>
<protein>
    <submittedName>
        <fullName evidence="2">Uncharacterized protein</fullName>
    </submittedName>
</protein>
<reference evidence="2 3" key="1">
    <citation type="submission" date="2020-08" db="EMBL/GenBank/DDBJ databases">
        <title>Genomic Encyclopedia of Type Strains, Phase IV (KMG-IV): sequencing the most valuable type-strain genomes for metagenomic binning, comparative biology and taxonomic classification.</title>
        <authorList>
            <person name="Goeker M."/>
        </authorList>
    </citation>
    <scope>NUCLEOTIDE SEQUENCE [LARGE SCALE GENOMIC DNA]</scope>
    <source>
        <strain evidence="2 3">DSM 26287</strain>
    </source>
</reference>
<dbReference type="AlphaFoldDB" id="A0A7X0NF29"/>
<sequence>MQRHAKKWVLQGASIGKFQDPPHYYGSRKTSKYKRLS</sequence>
<evidence type="ECO:0000256" key="1">
    <source>
        <dbReference type="SAM" id="MobiDB-lite"/>
    </source>
</evidence>
<comment type="caution">
    <text evidence="2">The sequence shown here is derived from an EMBL/GenBank/DDBJ whole genome shotgun (WGS) entry which is preliminary data.</text>
</comment>
<accession>A0A7X0NF29</accession>
<proteinExistence type="predicted"/>
<name>A0A7X0NF29_9GAMM</name>